<feature type="domain" description="Baseplate protein J-like barrel" evidence="1">
    <location>
        <begin position="107"/>
        <end position="184"/>
    </location>
</feature>
<dbReference type="EMBL" id="NHOG01000001">
    <property type="protein sequence ID" value="OVZ83894.1"/>
    <property type="molecule type" value="Genomic_DNA"/>
</dbReference>
<organism evidence="2 3">
    <name type="scientific">Yersinia kristensenii</name>
    <dbReference type="NCBI Taxonomy" id="28152"/>
    <lineage>
        <taxon>Bacteria</taxon>
        <taxon>Pseudomonadati</taxon>
        <taxon>Pseudomonadota</taxon>
        <taxon>Gammaproteobacteria</taxon>
        <taxon>Enterobacterales</taxon>
        <taxon>Yersiniaceae</taxon>
        <taxon>Yersinia</taxon>
    </lineage>
</organism>
<dbReference type="InterPro" id="IPR006949">
    <property type="entry name" value="Barrel_Baseplate_J-like"/>
</dbReference>
<gene>
    <name evidence="2" type="ORF">CBW52_01875</name>
</gene>
<dbReference type="RefSeq" id="WP_087794751.1">
    <property type="nucleotide sequence ID" value="NZ_CAWNET010000001.1"/>
</dbReference>
<dbReference type="Pfam" id="PF04865">
    <property type="entry name" value="Baseplate_J"/>
    <property type="match status" value="1"/>
</dbReference>
<evidence type="ECO:0000259" key="1">
    <source>
        <dbReference type="Pfam" id="PF04865"/>
    </source>
</evidence>
<evidence type="ECO:0000313" key="3">
    <source>
        <dbReference type="Proteomes" id="UP000195840"/>
    </source>
</evidence>
<keyword evidence="3" id="KW-1185">Reference proteome</keyword>
<dbReference type="Proteomes" id="UP000195840">
    <property type="component" value="Unassembled WGS sequence"/>
</dbReference>
<proteinExistence type="predicted"/>
<accession>A0AB73P1G8</accession>
<dbReference type="AlphaFoldDB" id="A0AB73P1G8"/>
<protein>
    <recommendedName>
        <fullName evidence="1">Baseplate protein J-like barrel domain-containing protein</fullName>
    </recommendedName>
</protein>
<comment type="caution">
    <text evidence="2">The sequence shown here is derived from an EMBL/GenBank/DDBJ whole genome shotgun (WGS) entry which is preliminary data.</text>
</comment>
<sequence length="395" mass="41432">MLNLDTLGLNAIVSATGITAPDFETIRSTLVSYFQEIYGSDSYLDADSKDGQMISIYALAIHDANNSAIAVYNSFSPATGVGNGLSSNVKINGIKRNKETNSTVDLLLTGSVGLVITNGAARDADGVRWDLPASVIIGLDGTATATAICSVPGAIVALANTVKEIATPTRGWLNVNNPTGATPGKPVELDAELRVRQAVSVALPSRTVLDGILGAVAGIGGVERYRGYENDTSITDGNGIPSHSISIVVDGGDATEIAQTIALKKGPGSGTYGTTTIPIKDKYGIVHPINFFRKGTVRVYVKLEIKALQGYTSSIGTAIKNSIAEYINEIEIGEPVRIKRLDLPAQLNGSIERLTYDITRLEIGISPVALSESNIEIAFNDAAACVPDNINLVVT</sequence>
<evidence type="ECO:0000313" key="2">
    <source>
        <dbReference type="EMBL" id="OVZ83894.1"/>
    </source>
</evidence>
<name>A0AB73P1G8_YERKR</name>
<reference evidence="2 3" key="1">
    <citation type="submission" date="2017-05" db="EMBL/GenBank/DDBJ databases">
        <title>Whole genome sequencing of Yersinia kristensenii.</title>
        <authorList>
            <person name="Campioni F."/>
        </authorList>
    </citation>
    <scope>NUCLEOTIDE SEQUENCE [LARGE SCALE GENOMIC DNA]</scope>
    <source>
        <strain evidence="2 3">CFSAN060538</strain>
    </source>
</reference>